<dbReference type="InterPro" id="IPR050154">
    <property type="entry name" value="UbiB_kinase"/>
</dbReference>
<keyword evidence="4" id="KW-0830">Ubiquinone</keyword>
<sequence>MFQERAVRYRQIVEILLRHGLGYLVGNAPLPRLKPFEALKAEANREKYSPQEHLRLALEEMGPVAVKLGQTLATREDLTPESYRRELAKLQDSTAPVDGETIVQVVESELGAGVDTLFARFDRTPLASASLGQAHAAVLQDGREVVLKIRRPGVVDQVEQDLEILQNLAATASRSSRTLATVDLVGLTDEFATTLRSELDYLKEGRSAEQFAQNFAGNPALRIPAVHWESTTSRVLTMERVGGIKIDDVAALDAAGIDRPALAVRATQMIAQMIFEDGYFHADPHPGNLFVEEDGRIALIDFGMVGTLDAQLRTDLGTLLGAVVRKSPRRIAHALVEVAPGRQPVDMAALTRNIGPIVNLYAGKTLAEFKMGPLLMRVFGVLRRHHLQLPREIALLLRMIMMAEGMGVTLDQDFQLGTVLSPYVRAMLMDRYAPTAVMRRLAETGTGLLELADDLPEQFRRLQTMLDTGGPEVHLRADEFEPLVDRVGVAGQRFGAALIGAAIVRGMTQVATAEPERRRRWHLPALGTGLAATTVYSGYLGWLDYRRRRAAR</sequence>
<dbReference type="CDD" id="cd05121">
    <property type="entry name" value="ABC1_ADCK3-like"/>
    <property type="match status" value="1"/>
</dbReference>
<protein>
    <submittedName>
        <fullName evidence="4">Ubiquinone biosynthesis protein</fullName>
    </submittedName>
</protein>
<evidence type="ECO:0000256" key="2">
    <source>
        <dbReference type="SAM" id="Phobius"/>
    </source>
</evidence>
<name>A0A1I7ME62_9MICC</name>
<dbReference type="STRING" id="574650.SAMN04487966_101234"/>
<reference evidence="4 5" key="1">
    <citation type="submission" date="2016-10" db="EMBL/GenBank/DDBJ databases">
        <authorList>
            <person name="de Groot N.N."/>
        </authorList>
    </citation>
    <scope>NUCLEOTIDE SEQUENCE [LARGE SCALE GENOMIC DNA]</scope>
    <source>
        <strain evidence="4 5">CGMCC 1.7054</strain>
    </source>
</reference>
<keyword evidence="2" id="KW-0812">Transmembrane</keyword>
<dbReference type="PROSITE" id="PS50011">
    <property type="entry name" value="PROTEIN_KINASE_DOM"/>
    <property type="match status" value="1"/>
</dbReference>
<dbReference type="GO" id="GO:0004672">
    <property type="term" value="F:protein kinase activity"/>
    <property type="evidence" value="ECO:0007669"/>
    <property type="project" value="InterPro"/>
</dbReference>
<evidence type="ECO:0000256" key="1">
    <source>
        <dbReference type="ARBA" id="ARBA00009670"/>
    </source>
</evidence>
<feature type="transmembrane region" description="Helical" evidence="2">
    <location>
        <begin position="521"/>
        <end position="542"/>
    </location>
</feature>
<evidence type="ECO:0000259" key="3">
    <source>
        <dbReference type="PROSITE" id="PS50011"/>
    </source>
</evidence>
<dbReference type="Pfam" id="PF03109">
    <property type="entry name" value="ABC1"/>
    <property type="match status" value="1"/>
</dbReference>
<dbReference type="PANTHER" id="PTHR10566">
    <property type="entry name" value="CHAPERONE-ACTIVITY OF BC1 COMPLEX CABC1 -RELATED"/>
    <property type="match status" value="1"/>
</dbReference>
<accession>A0A1I7ME62</accession>
<dbReference type="EMBL" id="FPCG01000001">
    <property type="protein sequence ID" value="SFV20217.1"/>
    <property type="molecule type" value="Genomic_DNA"/>
</dbReference>
<proteinExistence type="inferred from homology"/>
<dbReference type="InterPro" id="IPR000719">
    <property type="entry name" value="Prot_kinase_dom"/>
</dbReference>
<dbReference type="InterPro" id="IPR004147">
    <property type="entry name" value="ABC1_dom"/>
</dbReference>
<keyword evidence="2" id="KW-1133">Transmembrane helix</keyword>
<feature type="domain" description="Protein kinase" evidence="3">
    <location>
        <begin position="120"/>
        <end position="484"/>
    </location>
</feature>
<dbReference type="GO" id="GO:0005524">
    <property type="term" value="F:ATP binding"/>
    <property type="evidence" value="ECO:0007669"/>
    <property type="project" value="InterPro"/>
</dbReference>
<evidence type="ECO:0000313" key="5">
    <source>
        <dbReference type="Proteomes" id="UP000198881"/>
    </source>
</evidence>
<dbReference type="RefSeq" id="WP_091693040.1">
    <property type="nucleotide sequence ID" value="NZ_FPCG01000001.1"/>
</dbReference>
<dbReference type="OrthoDB" id="9795390at2"/>
<keyword evidence="5" id="KW-1185">Reference proteome</keyword>
<dbReference type="PANTHER" id="PTHR10566:SF113">
    <property type="entry name" value="PROTEIN ACTIVITY OF BC1 COMPLEX KINASE 7, CHLOROPLASTIC"/>
    <property type="match status" value="1"/>
</dbReference>
<dbReference type="AlphaFoldDB" id="A0A1I7ME62"/>
<gene>
    <name evidence="4" type="ORF">SAMN04487966_101234</name>
</gene>
<evidence type="ECO:0000313" key="4">
    <source>
        <dbReference type="EMBL" id="SFV20217.1"/>
    </source>
</evidence>
<dbReference type="Proteomes" id="UP000198881">
    <property type="component" value="Unassembled WGS sequence"/>
</dbReference>
<keyword evidence="2" id="KW-0472">Membrane</keyword>
<comment type="similarity">
    <text evidence="1">Belongs to the protein kinase superfamily. ADCK protein kinase family.</text>
</comment>
<organism evidence="4 5">
    <name type="scientific">Micrococcus terreus</name>
    <dbReference type="NCBI Taxonomy" id="574650"/>
    <lineage>
        <taxon>Bacteria</taxon>
        <taxon>Bacillati</taxon>
        <taxon>Actinomycetota</taxon>
        <taxon>Actinomycetes</taxon>
        <taxon>Micrococcales</taxon>
        <taxon>Micrococcaceae</taxon>
        <taxon>Micrococcus</taxon>
    </lineage>
</organism>
<dbReference type="InterPro" id="IPR011009">
    <property type="entry name" value="Kinase-like_dom_sf"/>
</dbReference>
<dbReference type="SUPFAM" id="SSF56112">
    <property type="entry name" value="Protein kinase-like (PK-like)"/>
    <property type="match status" value="1"/>
</dbReference>